<dbReference type="GO" id="GO:0098552">
    <property type="term" value="C:side of membrane"/>
    <property type="evidence" value="ECO:0007669"/>
    <property type="project" value="UniProtKB-KW"/>
</dbReference>
<comment type="function">
    <text evidence="1">VSG forms a coat on the surface of the parasite. The trypanosome evades the immune response of the host by expressing a series of antigenically distinct VSGs from an estimated 1000 VSG genes.</text>
</comment>
<protein>
    <submittedName>
        <fullName evidence="12">Variant surface glycoprotein</fullName>
    </submittedName>
</protein>
<dbReference type="AlphaFoldDB" id="F9WDI8"/>
<feature type="signal peptide" evidence="10">
    <location>
        <begin position="1"/>
        <end position="24"/>
    </location>
</feature>
<keyword evidence="5 10" id="KW-0732">Signal</keyword>
<evidence type="ECO:0000256" key="5">
    <source>
        <dbReference type="ARBA" id="ARBA00022729"/>
    </source>
</evidence>
<evidence type="ECO:0000256" key="6">
    <source>
        <dbReference type="ARBA" id="ARBA00023136"/>
    </source>
</evidence>
<feature type="compositionally biased region" description="Basic and acidic residues" evidence="9">
    <location>
        <begin position="282"/>
        <end position="291"/>
    </location>
</feature>
<evidence type="ECO:0000256" key="4">
    <source>
        <dbReference type="ARBA" id="ARBA00022622"/>
    </source>
</evidence>
<comment type="subcellular location">
    <subcellularLocation>
        <location evidence="2">Cell membrane</location>
        <topology evidence="2">Lipid-anchor</topology>
        <topology evidence="2">GPI-anchor</topology>
    </subcellularLocation>
</comment>
<evidence type="ECO:0000256" key="3">
    <source>
        <dbReference type="ARBA" id="ARBA00022475"/>
    </source>
</evidence>
<feature type="compositionally biased region" description="Polar residues" evidence="9">
    <location>
        <begin position="301"/>
        <end position="318"/>
    </location>
</feature>
<accession>F9WDI8</accession>
<dbReference type="Proteomes" id="UP000000702">
    <property type="component" value="Unassembled WGS sequence"/>
</dbReference>
<dbReference type="VEuPathDB" id="TriTrypDB:TcIL3000_0_58710"/>
<evidence type="ECO:0000256" key="9">
    <source>
        <dbReference type="SAM" id="MobiDB-lite"/>
    </source>
</evidence>
<evidence type="ECO:0000256" key="10">
    <source>
        <dbReference type="SAM" id="SignalP"/>
    </source>
</evidence>
<organism evidence="12 13">
    <name type="scientific">Trypanosoma congolense (strain IL3000)</name>
    <dbReference type="NCBI Taxonomy" id="1068625"/>
    <lineage>
        <taxon>Eukaryota</taxon>
        <taxon>Discoba</taxon>
        <taxon>Euglenozoa</taxon>
        <taxon>Kinetoplastea</taxon>
        <taxon>Metakinetoplastina</taxon>
        <taxon>Trypanosomatida</taxon>
        <taxon>Trypanosomatidae</taxon>
        <taxon>Trypanosoma</taxon>
        <taxon>Nannomonas</taxon>
    </lineage>
</organism>
<name>F9WDI8_TRYCI</name>
<sequence>MMTAIKICVAACFYFMAVVVSINGKDHNRAQYNVLCDLVKVAVERWGNAGGSLSPPLREALGRTLFGSRGGGTVETLKKGLPEDYKEAEGKTSSRTTWCGKPHEKDLYYGIKQMRFPGHSATHDLVCLCTAGDHGWPKNSGSEKLCGKGPNELGVENKEQGWGIKGQGKDQIQATWTSVTKECLEGDGKGVNLKDALETFVNTLGTLVKGNNSYQPLGEGNFNSDYSCSGTKTQGVCVKYYPEEKLSIPWWKDLKQAIEAEEQEQKKDEEEEKRKQQGQHQHHTEGQEKLQNKNAPHTAALRSTPQDSTEAEQTNQENISSPLATLEEASGTIIAQPCSWLFSAILHI</sequence>
<dbReference type="Pfam" id="PF13206">
    <property type="entry name" value="VSG_B"/>
    <property type="match status" value="1"/>
</dbReference>
<evidence type="ECO:0000313" key="13">
    <source>
        <dbReference type="Proteomes" id="UP000000702"/>
    </source>
</evidence>
<feature type="region of interest" description="Disordered" evidence="9">
    <location>
        <begin position="261"/>
        <end position="318"/>
    </location>
</feature>
<dbReference type="InterPro" id="IPR025932">
    <property type="entry name" value="Trypano_VSG_B_N_dom"/>
</dbReference>
<dbReference type="EMBL" id="CAEQ01001875">
    <property type="protein sequence ID" value="CCD15342.1"/>
    <property type="molecule type" value="Genomic_DNA"/>
</dbReference>
<keyword evidence="7" id="KW-0325">Glycoprotein</keyword>
<evidence type="ECO:0000259" key="11">
    <source>
        <dbReference type="Pfam" id="PF13206"/>
    </source>
</evidence>
<evidence type="ECO:0000256" key="8">
    <source>
        <dbReference type="ARBA" id="ARBA00023288"/>
    </source>
</evidence>
<evidence type="ECO:0000256" key="2">
    <source>
        <dbReference type="ARBA" id="ARBA00004609"/>
    </source>
</evidence>
<evidence type="ECO:0000313" key="12">
    <source>
        <dbReference type="EMBL" id="CCD15342.1"/>
    </source>
</evidence>
<feature type="compositionally biased region" description="Basic and acidic residues" evidence="9">
    <location>
        <begin position="261"/>
        <end position="275"/>
    </location>
</feature>
<feature type="domain" description="Trypanosome variant surface glycoprotein B-type N-terminal" evidence="11">
    <location>
        <begin position="58"/>
        <end position="276"/>
    </location>
</feature>
<keyword evidence="8" id="KW-0449">Lipoprotein</keyword>
<keyword evidence="6" id="KW-0472">Membrane</keyword>
<proteinExistence type="predicted"/>
<feature type="chain" id="PRO_5003389012" evidence="10">
    <location>
        <begin position="25"/>
        <end position="348"/>
    </location>
</feature>
<reference evidence="13" key="1">
    <citation type="submission" date="2011-07" db="EMBL/GenBank/DDBJ databases">
        <title>Divergent evolution of antigenic variation in African trypanosomes.</title>
        <authorList>
            <person name="Jackson A.P."/>
            <person name="Berry A."/>
            <person name="Allison H.C."/>
            <person name="Burton P."/>
            <person name="Anderson J."/>
            <person name="Aslett M."/>
            <person name="Brown R."/>
            <person name="Corton N."/>
            <person name="Harris D."/>
            <person name="Hauser H."/>
            <person name="Gamble J."/>
            <person name="Gilderthorp R."/>
            <person name="McQuillan J."/>
            <person name="Quail M.A."/>
            <person name="Sanders M."/>
            <person name="Van Tonder A."/>
            <person name="Ginger M.L."/>
            <person name="Donelson J.E."/>
            <person name="Field M.C."/>
            <person name="Barry J.D."/>
            <person name="Berriman M."/>
            <person name="Hertz-Fowler C."/>
        </authorList>
    </citation>
    <scope>NUCLEOTIDE SEQUENCE [LARGE SCALE GENOMIC DNA]</scope>
    <source>
        <strain evidence="13">IL3000</strain>
    </source>
</reference>
<keyword evidence="3" id="KW-1003">Cell membrane</keyword>
<keyword evidence="4" id="KW-0336">GPI-anchor</keyword>
<keyword evidence="13" id="KW-1185">Reference proteome</keyword>
<dbReference type="GO" id="GO:0005886">
    <property type="term" value="C:plasma membrane"/>
    <property type="evidence" value="ECO:0007669"/>
    <property type="project" value="UniProtKB-SubCell"/>
</dbReference>
<evidence type="ECO:0000256" key="1">
    <source>
        <dbReference type="ARBA" id="ARBA00002523"/>
    </source>
</evidence>
<gene>
    <name evidence="12" type="ORF">TCIL3000_0_58710</name>
</gene>
<evidence type="ECO:0000256" key="7">
    <source>
        <dbReference type="ARBA" id="ARBA00023180"/>
    </source>
</evidence>
<comment type="caution">
    <text evidence="12">The sequence shown here is derived from an EMBL/GenBank/DDBJ whole genome shotgun (WGS) entry which is preliminary data.</text>
</comment>
<reference evidence="12 13" key="2">
    <citation type="journal article" date="2012" name="Proc. Natl. Acad. Sci. U.S.A.">
        <title>Antigenic diversity is generated by distinct evolutionary mechanisms in African trypanosome species.</title>
        <authorList>
            <person name="Jackson A.P."/>
            <person name="Berry A."/>
            <person name="Aslett M."/>
            <person name="Allison H.C."/>
            <person name="Burton P."/>
            <person name="Vavrova-Anderson J."/>
            <person name="Brown R."/>
            <person name="Browne H."/>
            <person name="Corton N."/>
            <person name="Hauser H."/>
            <person name="Gamble J."/>
            <person name="Gilderthorp R."/>
            <person name="Marcello L."/>
            <person name="McQuillan J."/>
            <person name="Otto T.D."/>
            <person name="Quail M.A."/>
            <person name="Sanders M.J."/>
            <person name="van Tonder A."/>
            <person name="Ginger M.L."/>
            <person name="Field M.C."/>
            <person name="Barry J.D."/>
            <person name="Hertz-Fowler C."/>
            <person name="Berriman M."/>
        </authorList>
    </citation>
    <scope>NUCLEOTIDE SEQUENCE [LARGE SCALE GENOMIC DNA]</scope>
    <source>
        <strain evidence="12 13">IL3000</strain>
    </source>
</reference>